<dbReference type="Proteomes" id="UP000028302">
    <property type="component" value="Unassembled WGS sequence"/>
</dbReference>
<dbReference type="STRING" id="1304275.C41B8_14640"/>
<reference evidence="2 3" key="1">
    <citation type="submission" date="2013-03" db="EMBL/GenBank/DDBJ databases">
        <title>Salinisphaera hydrothermalis C41B8 Genome Sequencing.</title>
        <authorList>
            <person name="Li C."/>
            <person name="Lai Q."/>
            <person name="Shao Z."/>
        </authorList>
    </citation>
    <scope>NUCLEOTIDE SEQUENCE [LARGE SCALE GENOMIC DNA]</scope>
    <source>
        <strain evidence="2 3">C41B8</strain>
    </source>
</reference>
<evidence type="ECO:0000313" key="2">
    <source>
        <dbReference type="EMBL" id="KEZ76490.1"/>
    </source>
</evidence>
<dbReference type="PANTHER" id="PTHR30203:SF24">
    <property type="entry name" value="BLR4935 PROTEIN"/>
    <property type="match status" value="1"/>
</dbReference>
<accession>A0A084IIF6</accession>
<comment type="caution">
    <text evidence="2">The sequence shown here is derived from an EMBL/GenBank/DDBJ whole genome shotgun (WGS) entry which is preliminary data.</text>
</comment>
<sequence>MIQSPVTGPGRSWVRTIRLALVVAPVMLVSACATYHAKPLPDEPDLANTPDLEIPAQQLEIPGLQPHVVQPAHGLDMTDVVILAVLDNPDLKAKRAQAGVAKAQLLQAGLLPNPQVSANFIHPTGGPPPLYNGYSVSLMEDLTSLVTRGASQDAARSNQAKVNLNILWQEWQVAQKARQLFIQARAQATLADLLEKQHRLDARHYQRDRQALKQGNTTLSTTSADLVTLVNANTQLRQLQRQRNQTWHALDALLGLKPGVHPKLTGAIHLQTLSRPAFEAALAKLPKRRPDLLALRAGYKSQEAKVRKAILKQFPALSVGPSRGSDTSQVKTLGVGINLTLPLFNHNQGGIAVARATRAALRQTYQARLDQAANQAHKLWREVHIRSRQLRQLQSHLPALEQTTDAAERSFAEGNMSAGTYINLRTSLLSKQIEAIRLKSSLQQAQANLETLLGMTLDTPSANQAAGTS</sequence>
<dbReference type="GO" id="GO:0015562">
    <property type="term" value="F:efflux transmembrane transporter activity"/>
    <property type="evidence" value="ECO:0007669"/>
    <property type="project" value="InterPro"/>
</dbReference>
<comment type="similarity">
    <text evidence="1">Belongs to the outer membrane factor (OMF) (TC 1.B.17) family.</text>
</comment>
<dbReference type="PANTHER" id="PTHR30203">
    <property type="entry name" value="OUTER MEMBRANE CATION EFFLUX PROTEIN"/>
    <property type="match status" value="1"/>
</dbReference>
<dbReference type="eggNOG" id="COG1538">
    <property type="taxonomic scope" value="Bacteria"/>
</dbReference>
<keyword evidence="3" id="KW-1185">Reference proteome</keyword>
<evidence type="ECO:0000313" key="3">
    <source>
        <dbReference type="Proteomes" id="UP000028302"/>
    </source>
</evidence>
<gene>
    <name evidence="2" type="ORF">C41B8_14640</name>
</gene>
<dbReference type="EMBL" id="APNK01000028">
    <property type="protein sequence ID" value="KEZ76490.1"/>
    <property type="molecule type" value="Genomic_DNA"/>
</dbReference>
<dbReference type="Pfam" id="PF02321">
    <property type="entry name" value="OEP"/>
    <property type="match status" value="1"/>
</dbReference>
<protein>
    <submittedName>
        <fullName evidence="2">Secretion protein</fullName>
    </submittedName>
</protein>
<dbReference type="OrthoDB" id="9791261at2"/>
<dbReference type="InterPro" id="IPR010131">
    <property type="entry name" value="MdtP/NodT-like"/>
</dbReference>
<organism evidence="2 3">
    <name type="scientific">Salinisphaera hydrothermalis (strain C41B8)</name>
    <dbReference type="NCBI Taxonomy" id="1304275"/>
    <lineage>
        <taxon>Bacteria</taxon>
        <taxon>Pseudomonadati</taxon>
        <taxon>Pseudomonadota</taxon>
        <taxon>Gammaproteobacteria</taxon>
        <taxon>Salinisphaerales</taxon>
        <taxon>Salinisphaeraceae</taxon>
        <taxon>Salinisphaera</taxon>
    </lineage>
</organism>
<dbReference type="RefSeq" id="WP_084189047.1">
    <property type="nucleotide sequence ID" value="NZ_APNK01000028.1"/>
</dbReference>
<dbReference type="Gene3D" id="1.20.1600.10">
    <property type="entry name" value="Outer membrane efflux proteins (OEP)"/>
    <property type="match status" value="1"/>
</dbReference>
<evidence type="ECO:0000256" key="1">
    <source>
        <dbReference type="ARBA" id="ARBA00007613"/>
    </source>
</evidence>
<dbReference type="AlphaFoldDB" id="A0A084IIF6"/>
<name>A0A084IIF6_SALHC</name>
<dbReference type="SUPFAM" id="SSF56954">
    <property type="entry name" value="Outer membrane efflux proteins (OEP)"/>
    <property type="match status" value="1"/>
</dbReference>
<proteinExistence type="inferred from homology"/>
<dbReference type="InterPro" id="IPR003423">
    <property type="entry name" value="OMP_efflux"/>
</dbReference>